<reference evidence="2" key="1">
    <citation type="journal article" date="2014" name="Front. Microbiol.">
        <title>High frequency of phylogenetically diverse reductive dehalogenase-homologous genes in deep subseafloor sedimentary metagenomes.</title>
        <authorList>
            <person name="Kawai M."/>
            <person name="Futagami T."/>
            <person name="Toyoda A."/>
            <person name="Takaki Y."/>
            <person name="Nishi S."/>
            <person name="Hori S."/>
            <person name="Arai W."/>
            <person name="Tsubouchi T."/>
            <person name="Morono Y."/>
            <person name="Uchiyama I."/>
            <person name="Ito T."/>
            <person name="Fujiyama A."/>
            <person name="Inagaki F."/>
            <person name="Takami H."/>
        </authorList>
    </citation>
    <scope>NUCLEOTIDE SEQUENCE</scope>
    <source>
        <strain evidence="2">Expedition CK06-06</strain>
    </source>
</reference>
<proteinExistence type="predicted"/>
<comment type="caution">
    <text evidence="2">The sequence shown here is derived from an EMBL/GenBank/DDBJ whole genome shotgun (WGS) entry which is preliminary data.</text>
</comment>
<dbReference type="SUPFAM" id="SSF49899">
    <property type="entry name" value="Concanavalin A-like lectins/glucanases"/>
    <property type="match status" value="1"/>
</dbReference>
<dbReference type="EMBL" id="BARS01008489">
    <property type="protein sequence ID" value="GAF79552.1"/>
    <property type="molecule type" value="Genomic_DNA"/>
</dbReference>
<feature type="non-terminal residue" evidence="2">
    <location>
        <position position="358"/>
    </location>
</feature>
<dbReference type="InterPro" id="IPR013320">
    <property type="entry name" value="ConA-like_dom_sf"/>
</dbReference>
<name>X0SUG2_9ZZZZ</name>
<dbReference type="Pfam" id="PF10102">
    <property type="entry name" value="DUF2341"/>
    <property type="match status" value="1"/>
</dbReference>
<dbReference type="Gene3D" id="2.60.120.200">
    <property type="match status" value="1"/>
</dbReference>
<protein>
    <recommendedName>
        <fullName evidence="1">DUF2341 domain-containing protein</fullName>
    </recommendedName>
</protein>
<accession>X0SUG2</accession>
<organism evidence="2">
    <name type="scientific">marine sediment metagenome</name>
    <dbReference type="NCBI Taxonomy" id="412755"/>
    <lineage>
        <taxon>unclassified sequences</taxon>
        <taxon>metagenomes</taxon>
        <taxon>ecological metagenomes</taxon>
    </lineage>
</organism>
<dbReference type="Pfam" id="PF13385">
    <property type="entry name" value="Laminin_G_3"/>
    <property type="match status" value="1"/>
</dbReference>
<feature type="domain" description="DUF2341" evidence="1">
    <location>
        <begin position="60"/>
        <end position="112"/>
    </location>
</feature>
<dbReference type="InterPro" id="IPR018765">
    <property type="entry name" value="DUF2341"/>
</dbReference>
<evidence type="ECO:0000313" key="2">
    <source>
        <dbReference type="EMBL" id="GAF79552.1"/>
    </source>
</evidence>
<dbReference type="AlphaFoldDB" id="X0SUG2"/>
<gene>
    <name evidence="2" type="ORF">S01H1_16178</name>
</gene>
<evidence type="ECO:0000259" key="1">
    <source>
        <dbReference type="Pfam" id="PF10102"/>
    </source>
</evidence>
<sequence length="358" mass="38825">MAWLAGFTKRLKITIPSDDVDSTLTDFPILLKLSTDCGLTGFDASLVFDELTLDANRFKIAVTASDGTTQRYVEIEKWDDSSEIAWLWVKVPSVAATGKTELYFYYDSTASDNTTYVGDIGAAPAQNVWSNNFWAVFHMGDTSSPFVSSTTTSGLDLNVSGGTPTFAAPAKVAEAVDWGSSQVAGQGVTGFTASNVTVESWVKQDSAATAVRRYVTVSSEIAVIRQDSGGTGQFKFYIKTGGTIKAMTSNNQVDTDWAYWAGTWDGTTQRMYKDASEIGTPNVPGGTLDTGAGMSINSGSENFEGLQDEIRISTAARPESWLKATYYTCNDTLLYMEEDVTEADWLGTWDQRIAITID</sequence>